<keyword evidence="3" id="KW-1185">Reference proteome</keyword>
<evidence type="ECO:0000313" key="3">
    <source>
        <dbReference type="Proteomes" id="UP000641454"/>
    </source>
</evidence>
<dbReference type="EMBL" id="JACRUL010000022">
    <property type="protein sequence ID" value="MBC5844815.1"/>
    <property type="molecule type" value="Genomic_DNA"/>
</dbReference>
<evidence type="ECO:0000256" key="1">
    <source>
        <dbReference type="SAM" id="Phobius"/>
    </source>
</evidence>
<accession>A0A923N127</accession>
<evidence type="ECO:0000313" key="2">
    <source>
        <dbReference type="EMBL" id="MBC5844815.1"/>
    </source>
</evidence>
<gene>
    <name evidence="2" type="ORF">H8R25_10240</name>
</gene>
<proteinExistence type="predicted"/>
<keyword evidence="1" id="KW-1133">Transmembrane helix</keyword>
<name>A0A923N127_9FLAO</name>
<sequence>MSTLKQKSVAFNIYHHKSISLPDHSCPYCKNRGTLNMIFSQLYRSNLLGKGGFNKIASLICDYCDTEIPKKEWDADLKTLSKQELAQLKTPKELKKLYRNLALMFILPFVFLALFLVYQVKFNGANSSLARKENLKEIHVNDILFVSIQHDRERGGYGLVKVISTNVEQTVIKEYSQRYKDFSDGRSIDYEDIDQNQFNSTNIIIQTQNLIKHQGLLYPNKPSAEAMYGTAVSKIEP</sequence>
<dbReference type="Proteomes" id="UP000641454">
    <property type="component" value="Unassembled WGS sequence"/>
</dbReference>
<comment type="caution">
    <text evidence="2">The sequence shown here is derived from an EMBL/GenBank/DDBJ whole genome shotgun (WGS) entry which is preliminary data.</text>
</comment>
<dbReference type="RefSeq" id="WP_187018655.1">
    <property type="nucleotide sequence ID" value="NZ_JACRUK010000022.1"/>
</dbReference>
<feature type="transmembrane region" description="Helical" evidence="1">
    <location>
        <begin position="97"/>
        <end position="118"/>
    </location>
</feature>
<reference evidence="2 3" key="1">
    <citation type="submission" date="2020-08" db="EMBL/GenBank/DDBJ databases">
        <title>Description of novel Flavobacterium F-392 isolate.</title>
        <authorList>
            <person name="Saticioglu I.B."/>
            <person name="Duman M."/>
            <person name="Altun S."/>
        </authorList>
    </citation>
    <scope>NUCLEOTIDE SEQUENCE [LARGE SCALE GENOMIC DNA]</scope>
    <source>
        <strain evidence="2 3">F-392</strain>
    </source>
</reference>
<organism evidence="2 3">
    <name type="scientific">Flavobacterium muglaense</name>
    <dbReference type="NCBI Taxonomy" id="2764716"/>
    <lineage>
        <taxon>Bacteria</taxon>
        <taxon>Pseudomonadati</taxon>
        <taxon>Bacteroidota</taxon>
        <taxon>Flavobacteriia</taxon>
        <taxon>Flavobacteriales</taxon>
        <taxon>Flavobacteriaceae</taxon>
        <taxon>Flavobacterium</taxon>
    </lineage>
</organism>
<protein>
    <submittedName>
        <fullName evidence="2">Uncharacterized protein</fullName>
    </submittedName>
</protein>
<dbReference type="AlphaFoldDB" id="A0A923N127"/>
<keyword evidence="1" id="KW-0472">Membrane</keyword>
<keyword evidence="1" id="KW-0812">Transmembrane</keyword>